<dbReference type="NCBIfam" id="TIGR04396">
    <property type="entry name" value="surf_polysacc"/>
    <property type="match status" value="1"/>
</dbReference>
<proteinExistence type="predicted"/>
<organism evidence="1 2">
    <name type="scientific">Bacillus bingmayongensis</name>
    <dbReference type="NCBI Taxonomy" id="1150157"/>
    <lineage>
        <taxon>Bacteria</taxon>
        <taxon>Bacillati</taxon>
        <taxon>Bacillota</taxon>
        <taxon>Bacilli</taxon>
        <taxon>Bacillales</taxon>
        <taxon>Bacillaceae</taxon>
        <taxon>Bacillus</taxon>
    </lineage>
</organism>
<evidence type="ECO:0000313" key="2">
    <source>
        <dbReference type="Proteomes" id="UP001291930"/>
    </source>
</evidence>
<dbReference type="SUPFAM" id="SSF53756">
    <property type="entry name" value="UDP-Glycosyltransferase/glycogen phosphorylase"/>
    <property type="match status" value="1"/>
</dbReference>
<protein>
    <submittedName>
        <fullName evidence="1">Surface carbohydrate biosynthesis protein</fullName>
    </submittedName>
</protein>
<dbReference type="InterPro" id="IPR043148">
    <property type="entry name" value="TagF_C"/>
</dbReference>
<dbReference type="RefSeq" id="WP_374216858.1">
    <property type="nucleotide sequence ID" value="NZ_JAXOVW010000005.1"/>
</dbReference>
<name>A0ABU5JSC3_9BACI</name>
<accession>A0ABU5JSC3</accession>
<gene>
    <name evidence="1" type="ORF">U2I54_03960</name>
</gene>
<comment type="caution">
    <text evidence="1">The sequence shown here is derived from an EMBL/GenBank/DDBJ whole genome shotgun (WGS) entry which is preliminary data.</text>
</comment>
<dbReference type="Proteomes" id="UP001291930">
    <property type="component" value="Unassembled WGS sequence"/>
</dbReference>
<reference evidence="2" key="1">
    <citation type="submission" date="2023-11" db="EMBL/GenBank/DDBJ databases">
        <title>Genome Sequence of Bacillus pseudomycoides stain BUPM19.</title>
        <authorList>
            <person name="Farhat A."/>
        </authorList>
    </citation>
    <scope>NUCLEOTIDE SEQUENCE [LARGE SCALE GENOMIC DNA]</scope>
    <source>
        <strain evidence="2">BUPM19</strain>
    </source>
</reference>
<dbReference type="EMBL" id="JAXOVW010000005">
    <property type="protein sequence ID" value="MDZ5606279.1"/>
    <property type="molecule type" value="Genomic_DNA"/>
</dbReference>
<evidence type="ECO:0000313" key="1">
    <source>
        <dbReference type="EMBL" id="MDZ5606279.1"/>
    </source>
</evidence>
<dbReference type="InterPro" id="IPR030906">
    <property type="entry name" value="Surf_polysacc"/>
</dbReference>
<sequence length="409" mass="47429">MSQKFLYLPIESKTRELDAKLLLTYYAIKENYNVILGTHTPIFSHLTFLPNGIIFSKGTPYGDARKEHMANAKKLGYTLVELDEEGLFLNNPYYDRLGRDDHYVKILEHVYCWGDVQKQIITNNFPEFKETFHITGHPRFDLLKKKFRSLYSDEVTTIKQQFGDFILVNTRFTQYNHFIRGLNPNERYIKKIYEHFIELVKELSGKYPNLNIVVRPHIHEGLDIYLKELADYKNVFVAHEGNIVMWILASKAVIHNRCTTGIEAFLLDKPVIAYIPINYEKEKEFLPNAVTYKAVNSNGIFNFIDSCESKGKMDEGKKVLSNYYGTMDEENYAYQNIISLLDKIRLKGENAISESSIQALSTVKGSHTLTSEKEIKGFFERLNKIEKDGNEVIVRTLAPDLFEIKSNRS</sequence>
<keyword evidence="2" id="KW-1185">Reference proteome</keyword>
<dbReference type="Gene3D" id="3.40.50.12580">
    <property type="match status" value="1"/>
</dbReference>